<dbReference type="EMBL" id="KN658689">
    <property type="protein sequence ID" value="KHN19825.1"/>
    <property type="molecule type" value="Genomic_DNA"/>
</dbReference>
<protein>
    <submittedName>
        <fullName evidence="1">Uncharacterized protein</fullName>
    </submittedName>
</protein>
<dbReference type="SMR" id="A0A0B2QEX4"/>
<dbReference type="AlphaFoldDB" id="A0A0B2QEX4"/>
<keyword evidence="3" id="KW-1185">Reference proteome</keyword>
<evidence type="ECO:0000313" key="3">
    <source>
        <dbReference type="Proteomes" id="UP000289340"/>
    </source>
</evidence>
<evidence type="ECO:0000313" key="1">
    <source>
        <dbReference type="EMBL" id="KHN19825.1"/>
    </source>
</evidence>
<dbReference type="Proteomes" id="UP000053555">
    <property type="component" value="Unassembled WGS sequence"/>
</dbReference>
<dbReference type="PANTHER" id="PTHR34287:SF4">
    <property type="entry name" value="OS04G0504200 PROTEIN"/>
    <property type="match status" value="1"/>
</dbReference>
<dbReference type="PANTHER" id="PTHR34287">
    <property type="entry name" value="OS06G0551500 PROTEIN-RELATED"/>
    <property type="match status" value="1"/>
</dbReference>
<reference evidence="1" key="1">
    <citation type="submission" date="2014-07" db="EMBL/GenBank/DDBJ databases">
        <title>Identification of a novel salt tolerance gene in wild soybean by whole-genome sequencing.</title>
        <authorList>
            <person name="Lam H.-M."/>
            <person name="Qi X."/>
            <person name="Li M.-W."/>
            <person name="Liu X."/>
            <person name="Xie M."/>
            <person name="Ni M."/>
            <person name="Xu X."/>
        </authorList>
    </citation>
    <scope>NUCLEOTIDE SEQUENCE [LARGE SCALE GENOMIC DNA]</scope>
    <source>
        <tissue evidence="1">Root</tissue>
    </source>
</reference>
<dbReference type="Gramene" id="XM_028341056.1">
    <property type="protein sequence ID" value="XP_028196857.1"/>
    <property type="gene ID" value="LOC114381832"/>
</dbReference>
<dbReference type="EMBL" id="QZWG01000013">
    <property type="protein sequence ID" value="RZB70438.1"/>
    <property type="molecule type" value="Genomic_DNA"/>
</dbReference>
<organism evidence="1">
    <name type="scientific">Glycine soja</name>
    <name type="common">Wild soybean</name>
    <dbReference type="NCBI Taxonomy" id="3848"/>
    <lineage>
        <taxon>Eukaryota</taxon>
        <taxon>Viridiplantae</taxon>
        <taxon>Streptophyta</taxon>
        <taxon>Embryophyta</taxon>
        <taxon>Tracheophyta</taxon>
        <taxon>Spermatophyta</taxon>
        <taxon>Magnoliopsida</taxon>
        <taxon>eudicotyledons</taxon>
        <taxon>Gunneridae</taxon>
        <taxon>Pentapetalae</taxon>
        <taxon>rosids</taxon>
        <taxon>fabids</taxon>
        <taxon>Fabales</taxon>
        <taxon>Fabaceae</taxon>
        <taxon>Papilionoideae</taxon>
        <taxon>50 kb inversion clade</taxon>
        <taxon>NPAAA clade</taxon>
        <taxon>indigoferoid/millettioid clade</taxon>
        <taxon>Phaseoleae</taxon>
        <taxon>Glycine</taxon>
        <taxon>Glycine subgen. Soja</taxon>
    </lineage>
</organism>
<evidence type="ECO:0000313" key="2">
    <source>
        <dbReference type="EMBL" id="RZB70438.1"/>
    </source>
</evidence>
<gene>
    <name evidence="2" type="ORF">D0Y65_035424</name>
    <name evidence="1" type="ORF">glysoja_045361</name>
</gene>
<proteinExistence type="predicted"/>
<accession>A0A0B2QEX4</accession>
<dbReference type="Proteomes" id="UP000289340">
    <property type="component" value="Chromosome 13"/>
</dbReference>
<reference evidence="2 3" key="2">
    <citation type="submission" date="2018-09" db="EMBL/GenBank/DDBJ databases">
        <title>A high-quality reference genome of wild soybean provides a powerful tool to mine soybean genomes.</title>
        <authorList>
            <person name="Xie M."/>
            <person name="Chung C.Y.L."/>
            <person name="Li M.-W."/>
            <person name="Wong F.-L."/>
            <person name="Chan T.-F."/>
            <person name="Lam H.-M."/>
        </authorList>
    </citation>
    <scope>NUCLEOTIDE SEQUENCE [LARGE SCALE GENOMIC DNA]</scope>
    <source>
        <strain evidence="3">cv. W05</strain>
        <tissue evidence="2">Hypocotyl of etiolated seedlings</tissue>
    </source>
</reference>
<name>A0A0B2QEX4_GLYSO</name>
<sequence length="252" mass="28772">MQGENNENHVNAVEKCCFGEKTDITICNGYIVVCRCVSLSSFFPYTANPNPTKAFKSVRCKESKESEREQKKQRPTSVNFAMESQTLYEKEEEALVLKTTKVVEYLVPKMSIELLCKFPDNSAYDFDYSQSTIWSPLLPRPYSPMDLDLITPKKLSYDMGLGAKCSVKKVGSKLRKKFTASAFNLNLDFIKKNSKSKNKKLPSDFSPTPFKGACNPILNKRWARALKAASKQFKKWKVKRRDPIAHVMLPRL</sequence>